<keyword evidence="9 11" id="KW-0131">Cell cycle</keyword>
<keyword evidence="17" id="KW-1185">Reference proteome</keyword>
<dbReference type="AlphaFoldDB" id="A0A449B4P9"/>
<dbReference type="GO" id="GO:0006457">
    <property type="term" value="P:protein folding"/>
    <property type="evidence" value="ECO:0007669"/>
    <property type="project" value="UniProtKB-UniRule"/>
</dbReference>
<comment type="function">
    <text evidence="11">Involved in protein export. Acts as a chaperone by maintaining the newly synthesized protein in an open conformation. Functions as a peptidyl-prolyl cis-trans isomerase.</text>
</comment>
<feature type="domain" description="PPIase FKBP-type" evidence="15">
    <location>
        <begin position="169"/>
        <end position="229"/>
    </location>
</feature>
<dbReference type="InterPro" id="IPR027304">
    <property type="entry name" value="Trigger_fact/SurA_dom_sf"/>
</dbReference>
<evidence type="ECO:0000256" key="7">
    <source>
        <dbReference type="ARBA" id="ARBA00023186"/>
    </source>
</evidence>
<dbReference type="KEGG" id="mmau:NCTC10168_00430"/>
<evidence type="ECO:0000313" key="16">
    <source>
        <dbReference type="EMBL" id="VEU75508.1"/>
    </source>
</evidence>
<evidence type="ECO:0000256" key="11">
    <source>
        <dbReference type="HAMAP-Rule" id="MF_00303"/>
    </source>
</evidence>
<evidence type="ECO:0000256" key="10">
    <source>
        <dbReference type="ARBA" id="ARBA00029986"/>
    </source>
</evidence>
<evidence type="ECO:0000256" key="6">
    <source>
        <dbReference type="ARBA" id="ARBA00023110"/>
    </source>
</evidence>
<dbReference type="RefSeq" id="WP_129646665.1">
    <property type="nucleotide sequence ID" value="NZ_LR215037.1"/>
</dbReference>
<dbReference type="OrthoDB" id="9767721at2"/>
<dbReference type="EMBL" id="LR215037">
    <property type="protein sequence ID" value="VEU75508.1"/>
    <property type="molecule type" value="Genomic_DNA"/>
</dbReference>
<dbReference type="InterPro" id="IPR036611">
    <property type="entry name" value="Trigger_fac_ribosome-bd_sf"/>
</dbReference>
<dbReference type="GO" id="GO:0005737">
    <property type="term" value="C:cytoplasm"/>
    <property type="evidence" value="ECO:0007669"/>
    <property type="project" value="UniProtKB-SubCell"/>
</dbReference>
<comment type="catalytic activity">
    <reaction evidence="1 11 12">
        <text>[protein]-peptidylproline (omega=180) = [protein]-peptidylproline (omega=0)</text>
        <dbReference type="Rhea" id="RHEA:16237"/>
        <dbReference type="Rhea" id="RHEA-COMP:10747"/>
        <dbReference type="Rhea" id="RHEA-COMP:10748"/>
        <dbReference type="ChEBI" id="CHEBI:83833"/>
        <dbReference type="ChEBI" id="CHEBI:83834"/>
        <dbReference type="EC" id="5.2.1.8"/>
    </reaction>
</comment>
<dbReference type="InterPro" id="IPR005215">
    <property type="entry name" value="Trig_fac"/>
</dbReference>
<dbReference type="PROSITE" id="PS50059">
    <property type="entry name" value="FKBP_PPIASE"/>
    <property type="match status" value="1"/>
</dbReference>
<dbReference type="Gene3D" id="3.30.70.1050">
    <property type="entry name" value="Trigger factor ribosome-binding domain"/>
    <property type="match status" value="1"/>
</dbReference>
<proteinExistence type="inferred from homology"/>
<keyword evidence="6 11" id="KW-0697">Rotamase</keyword>
<evidence type="ECO:0000256" key="3">
    <source>
        <dbReference type="ARBA" id="ARBA00013194"/>
    </source>
</evidence>
<dbReference type="Pfam" id="PF05697">
    <property type="entry name" value="Trigger_N"/>
    <property type="match status" value="1"/>
</dbReference>
<protein>
    <recommendedName>
        <fullName evidence="4 11">Trigger factor</fullName>
        <shortName evidence="11">TF</shortName>
        <ecNumber evidence="3 11">5.2.1.8</ecNumber>
    </recommendedName>
    <alternativeName>
        <fullName evidence="10 11">PPIase</fullName>
    </alternativeName>
</protein>
<name>A0A449B4P9_9BACT</name>
<dbReference type="Pfam" id="PF00254">
    <property type="entry name" value="FKBP_C"/>
    <property type="match status" value="1"/>
</dbReference>
<keyword evidence="5 11" id="KW-0132">Cell division</keyword>
<keyword evidence="8 11" id="KW-0413">Isomerase</keyword>
<dbReference type="Pfam" id="PF05698">
    <property type="entry name" value="Trigger_C"/>
    <property type="match status" value="1"/>
</dbReference>
<evidence type="ECO:0000256" key="9">
    <source>
        <dbReference type="ARBA" id="ARBA00023306"/>
    </source>
</evidence>
<comment type="similarity">
    <text evidence="2 11 13">Belongs to the FKBP-type PPIase family. Tig subfamily.</text>
</comment>
<organism evidence="16 17">
    <name type="scientific">Mycoplasmopsis maculosa</name>
    <dbReference type="NCBI Taxonomy" id="114885"/>
    <lineage>
        <taxon>Bacteria</taxon>
        <taxon>Bacillati</taxon>
        <taxon>Mycoplasmatota</taxon>
        <taxon>Mycoplasmoidales</taxon>
        <taxon>Metamycoplasmataceae</taxon>
        <taxon>Mycoplasmopsis</taxon>
    </lineage>
</organism>
<evidence type="ECO:0000313" key="17">
    <source>
        <dbReference type="Proteomes" id="UP000290243"/>
    </source>
</evidence>
<evidence type="ECO:0000256" key="1">
    <source>
        <dbReference type="ARBA" id="ARBA00000971"/>
    </source>
</evidence>
<dbReference type="PIRSF" id="PIRSF003095">
    <property type="entry name" value="Trigger_factor"/>
    <property type="match status" value="1"/>
</dbReference>
<feature type="region of interest" description="Disordered" evidence="14">
    <location>
        <begin position="468"/>
        <end position="487"/>
    </location>
</feature>
<dbReference type="EC" id="5.2.1.8" evidence="3 11"/>
<dbReference type="GO" id="GO:0051301">
    <property type="term" value="P:cell division"/>
    <property type="evidence" value="ECO:0007669"/>
    <property type="project" value="UniProtKB-KW"/>
</dbReference>
<evidence type="ECO:0000256" key="12">
    <source>
        <dbReference type="PROSITE-ProRule" id="PRU00277"/>
    </source>
</evidence>
<evidence type="ECO:0000256" key="4">
    <source>
        <dbReference type="ARBA" id="ARBA00016902"/>
    </source>
</evidence>
<dbReference type="InterPro" id="IPR008880">
    <property type="entry name" value="Trigger_fac_C"/>
</dbReference>
<evidence type="ECO:0000256" key="14">
    <source>
        <dbReference type="SAM" id="MobiDB-lite"/>
    </source>
</evidence>
<dbReference type="NCBIfam" id="TIGR00115">
    <property type="entry name" value="tig"/>
    <property type="match status" value="1"/>
</dbReference>
<comment type="domain">
    <text evidence="11">Consists of 3 domains; the N-terminus binds the ribosome, the middle domain has PPIase activity, while the C-terminus has intrinsic chaperone activity on its own.</text>
</comment>
<dbReference type="InterPro" id="IPR008881">
    <property type="entry name" value="Trigger_fac_ribosome-bd_bac"/>
</dbReference>
<gene>
    <name evidence="16" type="primary">MCYN0725</name>
    <name evidence="11" type="synonym">tig</name>
    <name evidence="16" type="ORF">NCTC10168_00430</name>
</gene>
<evidence type="ECO:0000256" key="13">
    <source>
        <dbReference type="RuleBase" id="RU003914"/>
    </source>
</evidence>
<accession>A0A449B4P9</accession>
<dbReference type="GO" id="GO:0015031">
    <property type="term" value="P:protein transport"/>
    <property type="evidence" value="ECO:0007669"/>
    <property type="project" value="UniProtKB-UniRule"/>
</dbReference>
<dbReference type="InterPro" id="IPR037041">
    <property type="entry name" value="Trigger_fac_C_sf"/>
</dbReference>
<keyword evidence="11" id="KW-0963">Cytoplasm</keyword>
<comment type="subcellular location">
    <subcellularLocation>
        <location evidence="11">Cytoplasm</location>
    </subcellularLocation>
    <text evidence="11">About half TF is bound to the ribosome near the polypeptide exit tunnel while the other half is free in the cytoplasm.</text>
</comment>
<dbReference type="Gene3D" id="3.10.50.40">
    <property type="match status" value="1"/>
</dbReference>
<dbReference type="SUPFAM" id="SSF102735">
    <property type="entry name" value="Trigger factor ribosome-binding domain"/>
    <property type="match status" value="1"/>
</dbReference>
<dbReference type="Gene3D" id="1.10.3120.10">
    <property type="entry name" value="Trigger factor, C-terminal domain"/>
    <property type="match status" value="1"/>
</dbReference>
<evidence type="ECO:0000256" key="2">
    <source>
        <dbReference type="ARBA" id="ARBA00005464"/>
    </source>
</evidence>
<dbReference type="GO" id="GO:0003755">
    <property type="term" value="F:peptidyl-prolyl cis-trans isomerase activity"/>
    <property type="evidence" value="ECO:0007669"/>
    <property type="project" value="UniProtKB-UniRule"/>
</dbReference>
<dbReference type="SUPFAM" id="SSF109998">
    <property type="entry name" value="Triger factor/SurA peptide-binding domain-like"/>
    <property type="match status" value="1"/>
</dbReference>
<dbReference type="InterPro" id="IPR046357">
    <property type="entry name" value="PPIase_dom_sf"/>
</dbReference>
<keyword evidence="7 11" id="KW-0143">Chaperone</keyword>
<dbReference type="HAMAP" id="MF_00303">
    <property type="entry name" value="Trigger_factor_Tig"/>
    <property type="match status" value="1"/>
</dbReference>
<reference evidence="16 17" key="1">
    <citation type="submission" date="2019-01" db="EMBL/GenBank/DDBJ databases">
        <authorList>
            <consortium name="Pathogen Informatics"/>
        </authorList>
    </citation>
    <scope>NUCLEOTIDE SEQUENCE [LARGE SCALE GENOMIC DNA]</scope>
    <source>
        <strain evidence="16 17">NCTC10168</strain>
    </source>
</reference>
<dbReference type="Proteomes" id="UP000290243">
    <property type="component" value="Chromosome"/>
</dbReference>
<evidence type="ECO:0000256" key="8">
    <source>
        <dbReference type="ARBA" id="ARBA00023235"/>
    </source>
</evidence>
<evidence type="ECO:0000259" key="15">
    <source>
        <dbReference type="PROSITE" id="PS50059"/>
    </source>
</evidence>
<sequence>MNIKNIELNKEKMNIVVEVEFSGESWKKVFNETKTKKVKELKIPGFRPGKAPKHEIEKRITPVAVAYDAVYKAYETEAEQIIEGIKKEHSNIVMMPALVDMPVLSEEKAVIKLQFPLEPDFSNYSLDDVKVEVEKISVSTKEVEEAITRQLQSNALLMPISKTEKTKLGDTVTLNYKGYVNDEAFEGGEAEGFELKLGSKTFIDTFEDQLVDKKIGYKGEVKVTFPEQYPVDKLRGQLATFDVEIVDAKRPESVEINDEAVKTLNVPGVNTVEELKKYVKDQLIVSKTLISLNTTVNSVVQELKTKHNPTVSNEVAKPYADKKLTEVRNQLKQQNIKLSEYLSVIQKSEEEFSNLILEEEKAQLINNLVASSLFKKYSAELSISELGKQVWALETAMQSGLPLELVISFIEPKEGEDASKTEMYYKEAALEFEFKQFVAKKLGGANAEANLKALSSIISKQIENAKKAAEEQKAKTKEAEKSKEETK</sequence>
<dbReference type="SUPFAM" id="SSF54534">
    <property type="entry name" value="FKBP-like"/>
    <property type="match status" value="1"/>
</dbReference>
<evidence type="ECO:0000256" key="5">
    <source>
        <dbReference type="ARBA" id="ARBA00022618"/>
    </source>
</evidence>
<dbReference type="InterPro" id="IPR001179">
    <property type="entry name" value="PPIase_FKBP_dom"/>
</dbReference>